<gene>
    <name evidence="5" type="ORF">SNOG_08018</name>
</gene>
<dbReference type="EMBL" id="CH445336">
    <property type="protein sequence ID" value="EAT84294.2"/>
    <property type="molecule type" value="Genomic_DNA"/>
</dbReference>
<evidence type="ECO:0000313" key="6">
    <source>
        <dbReference type="Proteomes" id="UP000001055"/>
    </source>
</evidence>
<evidence type="ECO:0000256" key="3">
    <source>
        <dbReference type="ARBA" id="ARBA00023002"/>
    </source>
</evidence>
<dbReference type="GeneID" id="5975243"/>
<dbReference type="InParanoid" id="Q0UJP6"/>
<organism evidence="5 6">
    <name type="scientific">Phaeosphaeria nodorum (strain SN15 / ATCC MYA-4574 / FGSC 10173)</name>
    <name type="common">Glume blotch fungus</name>
    <name type="synonym">Parastagonospora nodorum</name>
    <dbReference type="NCBI Taxonomy" id="321614"/>
    <lineage>
        <taxon>Eukaryota</taxon>
        <taxon>Fungi</taxon>
        <taxon>Dikarya</taxon>
        <taxon>Ascomycota</taxon>
        <taxon>Pezizomycotina</taxon>
        <taxon>Dothideomycetes</taxon>
        <taxon>Pleosporomycetidae</taxon>
        <taxon>Pleosporales</taxon>
        <taxon>Pleosporineae</taxon>
        <taxon>Phaeosphaeriaceae</taxon>
        <taxon>Parastagonospora</taxon>
    </lineage>
</organism>
<dbReference type="PANTHER" id="PTHR42748:SF30">
    <property type="entry name" value="NMRA-LIKE DOMAIN-CONTAINING PROTEIN"/>
    <property type="match status" value="1"/>
</dbReference>
<dbReference type="PANTHER" id="PTHR42748">
    <property type="entry name" value="NITROGEN METABOLITE REPRESSION PROTEIN NMRA FAMILY MEMBER"/>
    <property type="match status" value="1"/>
</dbReference>
<comment type="similarity">
    <text evidence="1">Belongs to the NmrA-type oxidoreductase family.</text>
</comment>
<evidence type="ECO:0000256" key="1">
    <source>
        <dbReference type="ARBA" id="ARBA00006328"/>
    </source>
</evidence>
<evidence type="ECO:0000313" key="5">
    <source>
        <dbReference type="EMBL" id="EAT84294.2"/>
    </source>
</evidence>
<dbReference type="AlphaFoldDB" id="Q0UJP6"/>
<dbReference type="SUPFAM" id="SSF51735">
    <property type="entry name" value="NAD(P)-binding Rossmann-fold domains"/>
    <property type="match status" value="1"/>
</dbReference>
<dbReference type="GO" id="GO:0016491">
    <property type="term" value="F:oxidoreductase activity"/>
    <property type="evidence" value="ECO:0007669"/>
    <property type="project" value="UniProtKB-KW"/>
</dbReference>
<proteinExistence type="inferred from homology"/>
<dbReference type="InterPro" id="IPR051164">
    <property type="entry name" value="NmrA-like_oxidored"/>
</dbReference>
<reference evidence="6" key="1">
    <citation type="journal article" date="2007" name="Plant Cell">
        <title>Dothideomycete-plant interactions illuminated by genome sequencing and EST analysis of the wheat pathogen Stagonospora nodorum.</title>
        <authorList>
            <person name="Hane J.K."/>
            <person name="Lowe R.G."/>
            <person name="Solomon P.S."/>
            <person name="Tan K.C."/>
            <person name="Schoch C.L."/>
            <person name="Spatafora J.W."/>
            <person name="Crous P.W."/>
            <person name="Kodira C."/>
            <person name="Birren B.W."/>
            <person name="Galagan J.E."/>
            <person name="Torriani S.F."/>
            <person name="McDonald B.A."/>
            <person name="Oliver R.P."/>
        </authorList>
    </citation>
    <scope>NUCLEOTIDE SEQUENCE [LARGE SCALE GENOMIC DNA]</scope>
    <source>
        <strain evidence="6">SN15 / ATCC MYA-4574 / FGSC 10173</strain>
    </source>
</reference>
<name>Q0UJP6_PHANO</name>
<dbReference type="Gene3D" id="3.40.50.720">
    <property type="entry name" value="NAD(P)-binding Rossmann-like Domain"/>
    <property type="match status" value="1"/>
</dbReference>
<dbReference type="VEuPathDB" id="FungiDB:JI435_080180"/>
<dbReference type="KEGG" id="pno:SNOG_08018"/>
<dbReference type="Pfam" id="PF05368">
    <property type="entry name" value="NmrA"/>
    <property type="match status" value="1"/>
</dbReference>
<dbReference type="InterPro" id="IPR008030">
    <property type="entry name" value="NmrA-like"/>
</dbReference>
<feature type="domain" description="NmrA-like" evidence="4">
    <location>
        <begin position="57"/>
        <end position="281"/>
    </location>
</feature>
<dbReference type="InterPro" id="IPR036291">
    <property type="entry name" value="NAD(P)-bd_dom_sf"/>
</dbReference>
<evidence type="ECO:0000256" key="2">
    <source>
        <dbReference type="ARBA" id="ARBA00022857"/>
    </source>
</evidence>
<dbReference type="GO" id="GO:0005634">
    <property type="term" value="C:nucleus"/>
    <property type="evidence" value="ECO:0000318"/>
    <property type="project" value="GO_Central"/>
</dbReference>
<evidence type="ECO:0000259" key="4">
    <source>
        <dbReference type="Pfam" id="PF05368"/>
    </source>
</evidence>
<dbReference type="STRING" id="321614.Q0UJP6"/>
<sequence length="285" mass="31070">MTDKIILVTRATGSQGRGFNCVCKAEFVASGYKMSCHMLRPIRLLRRPLTLQLLAAIAHLVRSGWNIRALVIDPSSDRAIVLKSLGPQVDLVQGTWKDPSSIEAVMRGCQALVFIQRPSFTDDAEFQEGHVILNLAKVAGVQHVVFSSSLVLNNPNAQEDIGHLSAAPAALNKAPVEDLVKASGMKWTLLRPGYFMTNLLPPVVDYIFPEIKAGQMSNSYGPDCILTLVDPDDIGAFAAAAFNDPGKFDGRTITIVGENVRFDDIVKAFSKATGRDIEAIYRTEE</sequence>
<keyword evidence="2" id="KW-0521">NADP</keyword>
<keyword evidence="3" id="KW-0560">Oxidoreductase</keyword>
<accession>Q0UJP6</accession>
<dbReference type="RefSeq" id="XP_001798345.1">
    <property type="nucleotide sequence ID" value="XM_001798293.1"/>
</dbReference>
<protein>
    <recommendedName>
        <fullName evidence="4">NmrA-like domain-containing protein</fullName>
    </recommendedName>
</protein>
<dbReference type="Proteomes" id="UP000001055">
    <property type="component" value="Unassembled WGS sequence"/>
</dbReference>